<name>A0ABP8DZV7_9MICO</name>
<gene>
    <name evidence="2" type="ORF">GCM10022256_10740</name>
</gene>
<accession>A0ABP8DZV7</accession>
<organism evidence="2 3">
    <name type="scientific">Frondihabitans peucedani</name>
    <dbReference type="NCBI Taxonomy" id="598626"/>
    <lineage>
        <taxon>Bacteria</taxon>
        <taxon>Bacillati</taxon>
        <taxon>Actinomycetota</taxon>
        <taxon>Actinomycetes</taxon>
        <taxon>Micrococcales</taxon>
        <taxon>Microbacteriaceae</taxon>
        <taxon>Frondihabitans</taxon>
    </lineage>
</organism>
<evidence type="ECO:0000313" key="2">
    <source>
        <dbReference type="EMBL" id="GAA4265462.1"/>
    </source>
</evidence>
<dbReference type="EMBL" id="BAABAU010000001">
    <property type="protein sequence ID" value="GAA4265462.1"/>
    <property type="molecule type" value="Genomic_DNA"/>
</dbReference>
<dbReference type="RefSeq" id="WP_344793990.1">
    <property type="nucleotide sequence ID" value="NZ_BAABAU010000001.1"/>
</dbReference>
<evidence type="ECO:0000256" key="1">
    <source>
        <dbReference type="SAM" id="Phobius"/>
    </source>
</evidence>
<reference evidence="3" key="1">
    <citation type="journal article" date="2019" name="Int. J. Syst. Evol. Microbiol.">
        <title>The Global Catalogue of Microorganisms (GCM) 10K type strain sequencing project: providing services to taxonomists for standard genome sequencing and annotation.</title>
        <authorList>
            <consortium name="The Broad Institute Genomics Platform"/>
            <consortium name="The Broad Institute Genome Sequencing Center for Infectious Disease"/>
            <person name="Wu L."/>
            <person name="Ma J."/>
        </authorList>
    </citation>
    <scope>NUCLEOTIDE SEQUENCE [LARGE SCALE GENOMIC DNA]</scope>
    <source>
        <strain evidence="3">JCM 17442</strain>
    </source>
</reference>
<keyword evidence="1" id="KW-0812">Transmembrane</keyword>
<dbReference type="Proteomes" id="UP001501594">
    <property type="component" value="Unassembled WGS sequence"/>
</dbReference>
<dbReference type="NCBIfam" id="NF041390">
    <property type="entry name" value="TadE_Rv3655c"/>
    <property type="match status" value="1"/>
</dbReference>
<evidence type="ECO:0000313" key="3">
    <source>
        <dbReference type="Proteomes" id="UP001501594"/>
    </source>
</evidence>
<protein>
    <recommendedName>
        <fullName evidence="4">TadE-like protein</fullName>
    </recommendedName>
</protein>
<dbReference type="InterPro" id="IPR049790">
    <property type="entry name" value="Rv3655c/TadE"/>
</dbReference>
<keyword evidence="1" id="KW-1133">Transmembrane helix</keyword>
<comment type="caution">
    <text evidence="2">The sequence shown here is derived from an EMBL/GenBank/DDBJ whole genome shotgun (WGS) entry which is preliminary data.</text>
</comment>
<keyword evidence="3" id="KW-1185">Reference proteome</keyword>
<evidence type="ECO:0008006" key="4">
    <source>
        <dbReference type="Google" id="ProtNLM"/>
    </source>
</evidence>
<keyword evidence="1" id="KW-0472">Membrane</keyword>
<proteinExistence type="predicted"/>
<feature type="transmembrane region" description="Helical" evidence="1">
    <location>
        <begin position="20"/>
        <end position="43"/>
    </location>
</feature>
<sequence>MRSPSDDRLRSSGEEGTVTAEFAVVLPALLLVTALSVGAVGVAGQGVRLADAAGVAARAAGRGDDGLVDLAVRHLAPGAEVDITRGGLVCVHLRRTASIGPLAKGVSLSAESCAPEGGG</sequence>